<dbReference type="GO" id="GO:0032259">
    <property type="term" value="P:methylation"/>
    <property type="evidence" value="ECO:0007669"/>
    <property type="project" value="UniProtKB-KW"/>
</dbReference>
<dbReference type="GO" id="GO:0008757">
    <property type="term" value="F:S-adenosylmethionine-dependent methyltransferase activity"/>
    <property type="evidence" value="ECO:0007669"/>
    <property type="project" value="InterPro"/>
</dbReference>
<dbReference type="AlphaFoldDB" id="A0A248TCK1"/>
<protein>
    <submittedName>
        <fullName evidence="2">SAM-dependent methyltransferase</fullName>
    </submittedName>
</protein>
<evidence type="ECO:0000313" key="2">
    <source>
        <dbReference type="EMBL" id="ASV65907.1"/>
    </source>
</evidence>
<accession>A0A248TCK1</accession>
<dbReference type="InterPro" id="IPR013216">
    <property type="entry name" value="Methyltransf_11"/>
</dbReference>
<dbReference type="Proteomes" id="UP000215137">
    <property type="component" value="Chromosome"/>
</dbReference>
<evidence type="ECO:0000313" key="3">
    <source>
        <dbReference type="Proteomes" id="UP000215137"/>
    </source>
</evidence>
<proteinExistence type="predicted"/>
<dbReference type="SUPFAM" id="SSF53335">
    <property type="entry name" value="S-adenosyl-L-methionine-dependent methyltransferases"/>
    <property type="match status" value="1"/>
</dbReference>
<reference evidence="2 3" key="1">
    <citation type="submission" date="2017-08" db="EMBL/GenBank/DDBJ databases">
        <title>Complete Genome Sequence of Bacillus kochii Oregon-R-modENCODE STRAIN BDGP4, isolated from Drosophila melanogaster gut.</title>
        <authorList>
            <person name="Wan K.H."/>
            <person name="Yu C."/>
            <person name="Park S."/>
            <person name="Hammonds A.S."/>
            <person name="Booth B.W."/>
            <person name="Celniker S.E."/>
        </authorList>
    </citation>
    <scope>NUCLEOTIDE SEQUENCE [LARGE SCALE GENOMIC DNA]</scope>
    <source>
        <strain evidence="2 3">BDGP4</strain>
    </source>
</reference>
<feature type="domain" description="Methyltransferase type 11" evidence="1">
    <location>
        <begin position="49"/>
        <end position="163"/>
    </location>
</feature>
<dbReference type="RefSeq" id="WP_095369482.1">
    <property type="nucleotide sequence ID" value="NZ_CP022983.1"/>
</dbReference>
<keyword evidence="2" id="KW-0808">Transferase</keyword>
<dbReference type="OrthoDB" id="3896938at2"/>
<keyword evidence="2" id="KW-0489">Methyltransferase</keyword>
<dbReference type="InterPro" id="IPR029063">
    <property type="entry name" value="SAM-dependent_MTases_sf"/>
</dbReference>
<dbReference type="KEGG" id="bko:CKF48_00355"/>
<dbReference type="Gene3D" id="3.40.50.150">
    <property type="entry name" value="Vaccinia Virus protein VP39"/>
    <property type="match status" value="1"/>
</dbReference>
<dbReference type="Pfam" id="PF08241">
    <property type="entry name" value="Methyltransf_11"/>
    <property type="match status" value="1"/>
</dbReference>
<sequence>MKNITDSRFITTDDPKSQQFVFQLPKEWETRPYEYEWAKNFADKNEIVLDAACGLGHPLKFYLSEICKHTFACDIDERLLDSKAILLDMKETYTHDDIQEGNVQRLLNNLSMNCCSLTDLPYSGQLFDKIFCISVIEHLSIEDVYKSLVEFKRVLKEDGLIILTCDYPTIDLDMFNRMIHEAGLTFFDHVTFTRPSNVLTSTIWGELSCFRAVLKKNKG</sequence>
<dbReference type="EMBL" id="CP022983">
    <property type="protein sequence ID" value="ASV65907.1"/>
    <property type="molecule type" value="Genomic_DNA"/>
</dbReference>
<organism evidence="2 3">
    <name type="scientific">Cytobacillus kochii</name>
    <dbReference type="NCBI Taxonomy" id="859143"/>
    <lineage>
        <taxon>Bacteria</taxon>
        <taxon>Bacillati</taxon>
        <taxon>Bacillota</taxon>
        <taxon>Bacilli</taxon>
        <taxon>Bacillales</taxon>
        <taxon>Bacillaceae</taxon>
        <taxon>Cytobacillus</taxon>
    </lineage>
</organism>
<dbReference type="CDD" id="cd02440">
    <property type="entry name" value="AdoMet_MTases"/>
    <property type="match status" value="1"/>
</dbReference>
<gene>
    <name evidence="2" type="ORF">CKF48_00355</name>
</gene>
<name>A0A248TCK1_9BACI</name>
<evidence type="ECO:0000259" key="1">
    <source>
        <dbReference type="Pfam" id="PF08241"/>
    </source>
</evidence>
<keyword evidence="3" id="KW-1185">Reference proteome</keyword>